<gene>
    <name evidence="1" type="ORF">L332_01785</name>
</gene>
<protein>
    <submittedName>
        <fullName evidence="1">Uncharacterized protein</fullName>
    </submittedName>
</protein>
<organism evidence="1 2">
    <name type="scientific">Agrococcus pavilionensis RW1</name>
    <dbReference type="NCBI Taxonomy" id="1330458"/>
    <lineage>
        <taxon>Bacteria</taxon>
        <taxon>Bacillati</taxon>
        <taxon>Actinomycetota</taxon>
        <taxon>Actinomycetes</taxon>
        <taxon>Micrococcales</taxon>
        <taxon>Microbacteriaceae</taxon>
        <taxon>Agrococcus</taxon>
    </lineage>
</organism>
<reference evidence="1 2" key="1">
    <citation type="journal article" date="2013" name="Genome Announc.">
        <title>First draft genome sequence from a member of the genus agrococcus, isolated from modern microbialites.</title>
        <authorList>
            <person name="White R.A.III."/>
            <person name="Grassa C.J."/>
            <person name="Suttle C.A."/>
        </authorList>
    </citation>
    <scope>NUCLEOTIDE SEQUENCE [LARGE SCALE GENOMIC DNA]</scope>
    <source>
        <strain evidence="1 2">RW1</strain>
    </source>
</reference>
<keyword evidence="2" id="KW-1185">Reference proteome</keyword>
<comment type="caution">
    <text evidence="1">The sequence shown here is derived from an EMBL/GenBank/DDBJ whole genome shotgun (WGS) entry which is preliminary data.</text>
</comment>
<name>U1MMU1_9MICO</name>
<evidence type="ECO:0000313" key="1">
    <source>
        <dbReference type="EMBL" id="ERG63186.1"/>
    </source>
</evidence>
<evidence type="ECO:0000313" key="2">
    <source>
        <dbReference type="Proteomes" id="UP000016462"/>
    </source>
</evidence>
<sequence length="302" mass="34071">MEREIAWLAAQVPTWQWKWASTFEGGAEHSYVIKGRHLDEAIYERAARVIHAAGMPRKFYRRLNIELHLPDVGVPYGREPLGQREMQRGVKLWLMSHRTSVSKALNIAPVTAEYGRQDAPVTATDLVSPWDLAALDFDDAFEASGVLALGERLRQLGLTDRHVTDLGSRAGAALDLGLAGQQHGYTAVERSRGLMHSLLFKHQWVRDVHVLPVERFLQALCERRFETVISLFGAASHLRPERIRSLHARSERLVLMHHLGRPERDFFAETHLPDWADASRAAATELPGARSERLGDYLLTVA</sequence>
<dbReference type="Proteomes" id="UP000016462">
    <property type="component" value="Unassembled WGS sequence"/>
</dbReference>
<proteinExistence type="predicted"/>
<accession>U1MMU1</accession>
<dbReference type="EMBL" id="ASHR01000036">
    <property type="protein sequence ID" value="ERG63186.1"/>
    <property type="molecule type" value="Genomic_DNA"/>
</dbReference>
<dbReference type="AlphaFoldDB" id="U1MMU1"/>